<dbReference type="InterPro" id="IPR008681">
    <property type="entry name" value="Neg-reg_MecA"/>
</dbReference>
<comment type="subunit">
    <text evidence="2 3">Homodimer.</text>
</comment>
<dbReference type="InterPro" id="IPR038471">
    <property type="entry name" value="MecA_C_sf"/>
</dbReference>
<dbReference type="AlphaFoldDB" id="A0A165XCQ1"/>
<evidence type="ECO:0000256" key="3">
    <source>
        <dbReference type="HAMAP-Rule" id="MF_01124"/>
    </source>
</evidence>
<accession>A0A165XCQ1</accession>
<comment type="function">
    <text evidence="3">Enables the recognition and targeting of unfolded and aggregated proteins to the ClpC protease or to other proteins involved in proteolysis. Acts negatively in the development of competence by binding ComK and recruiting it to the ClpCP protease. When overexpressed, inhibits sporulation. Also involved in Spx degradation by ClpC.</text>
</comment>
<evidence type="ECO:0000313" key="5">
    <source>
        <dbReference type="Proteomes" id="UP000076476"/>
    </source>
</evidence>
<gene>
    <name evidence="3" type="primary">mecA</name>
    <name evidence="4" type="ORF">AZI98_12475</name>
</gene>
<dbReference type="GO" id="GO:0030435">
    <property type="term" value="P:sporulation resulting in formation of a cellular spore"/>
    <property type="evidence" value="ECO:0007669"/>
    <property type="project" value="UniProtKB-KW"/>
</dbReference>
<protein>
    <recommendedName>
        <fullName evidence="3">Adapter protein MecA</fullName>
    </recommendedName>
</protein>
<dbReference type="RefSeq" id="WP_063388612.1">
    <property type="nucleotide sequence ID" value="NZ_LVHY01000047.1"/>
</dbReference>
<dbReference type="PANTHER" id="PTHR39161:SF2">
    <property type="entry name" value="ADAPTER PROTEIN MECA 2"/>
    <property type="match status" value="1"/>
</dbReference>
<proteinExistence type="inferred from homology"/>
<accession>A0A161XN87</accession>
<dbReference type="GO" id="GO:0045808">
    <property type="term" value="P:negative regulation of establishment of competence for transformation"/>
    <property type="evidence" value="ECO:0007669"/>
    <property type="project" value="UniProtKB-UniRule"/>
</dbReference>
<dbReference type="Proteomes" id="UP000076476">
    <property type="component" value="Unassembled WGS sequence"/>
</dbReference>
<comment type="similarity">
    <text evidence="1 3">Belongs to the MecA family.</text>
</comment>
<evidence type="ECO:0000256" key="2">
    <source>
        <dbReference type="ARBA" id="ARBA00011738"/>
    </source>
</evidence>
<evidence type="ECO:0000313" key="4">
    <source>
        <dbReference type="EMBL" id="KZN95878.1"/>
    </source>
</evidence>
<name>A0A165XCQ1_9BACI</name>
<sequence length="193" mass="22747">MRLERLNHNKIKIFLTLDDLSDRGLTKEDLWNNSLKVHQLFREMINEASEELDFHANGSIAVEVYSLKAQGMVIIVSKNNDEELEDEFLDDYIEMQVKVDEHQDILYEFLNFEDVLDLAKVLQRFEITEGALYSYQGRYYLLFDDISKIETEHLVAILAEYGTPTHMTTHRLHEYGKLLIKDHAVRLLNDYFS</sequence>
<dbReference type="EMBL" id="LWBR01000035">
    <property type="protein sequence ID" value="KZN95878.1"/>
    <property type="molecule type" value="Genomic_DNA"/>
</dbReference>
<keyword evidence="3" id="KW-0749">Sporulation</keyword>
<dbReference type="Pfam" id="PF05389">
    <property type="entry name" value="MecA"/>
    <property type="match status" value="1"/>
</dbReference>
<dbReference type="HAMAP" id="MF_01124">
    <property type="entry name" value="MecA"/>
    <property type="match status" value="1"/>
</dbReference>
<dbReference type="GeneID" id="301126679"/>
<dbReference type="Gene3D" id="3.30.70.1950">
    <property type="match status" value="1"/>
</dbReference>
<evidence type="ECO:0000256" key="1">
    <source>
        <dbReference type="ARBA" id="ARBA00005397"/>
    </source>
</evidence>
<keyword evidence="5" id="KW-1185">Reference proteome</keyword>
<dbReference type="GO" id="GO:0042174">
    <property type="term" value="P:negative regulation of sporulation resulting in formation of a cellular spore"/>
    <property type="evidence" value="ECO:0007669"/>
    <property type="project" value="UniProtKB-UniRule"/>
</dbReference>
<dbReference type="GO" id="GO:0030420">
    <property type="term" value="P:establishment of competence for transformation"/>
    <property type="evidence" value="ECO:0007669"/>
    <property type="project" value="UniProtKB-KW"/>
</dbReference>
<dbReference type="OrthoDB" id="2085234at2"/>
<comment type="caution">
    <text evidence="4">The sequence shown here is derived from an EMBL/GenBank/DDBJ whole genome shotgun (WGS) entry which is preliminary data.</text>
</comment>
<dbReference type="PIRSF" id="PIRSF029008">
    <property type="entry name" value="MecA"/>
    <property type="match status" value="1"/>
</dbReference>
<dbReference type="PANTHER" id="PTHR39161">
    <property type="entry name" value="ADAPTER PROTEIN MECA"/>
    <property type="match status" value="1"/>
</dbReference>
<dbReference type="NCBIfam" id="NF002781">
    <property type="entry name" value="PRK02899.1"/>
    <property type="match status" value="1"/>
</dbReference>
<dbReference type="STRING" id="33936.AZI98_12475"/>
<keyword evidence="3" id="KW-0178">Competence</keyword>
<comment type="domain">
    <text evidence="3">The N-terminal domain has binding sites for ComK and probably for unfolded/aggregated proteins; the C-terminal domain interacts with ClpC.</text>
</comment>
<reference evidence="4 5" key="1">
    <citation type="submission" date="2016-04" db="EMBL/GenBank/DDBJ databases">
        <title>Draft genome sequence of Aeribacillus pallidus 8m3 from petroleum reservoir.</title>
        <authorList>
            <person name="Poltaraus A.B."/>
            <person name="Nazina T.N."/>
            <person name="Tourova T.P."/>
            <person name="Malakho S.M."/>
            <person name="Korshunova A.V."/>
            <person name="Sokolova D.S."/>
        </authorList>
    </citation>
    <scope>NUCLEOTIDE SEQUENCE [LARGE SCALE GENOMIC DNA]</scope>
    <source>
        <strain evidence="4 5">8m3</strain>
    </source>
</reference>
<dbReference type="GO" id="GO:0030674">
    <property type="term" value="F:protein-macromolecule adaptor activity"/>
    <property type="evidence" value="ECO:0007669"/>
    <property type="project" value="UniProtKB-UniRule"/>
</dbReference>
<organism evidence="4 5">
    <name type="scientific">Aeribacillus pallidus</name>
    <dbReference type="NCBI Taxonomy" id="33936"/>
    <lineage>
        <taxon>Bacteria</taxon>
        <taxon>Bacillati</taxon>
        <taxon>Bacillota</taxon>
        <taxon>Bacilli</taxon>
        <taxon>Bacillales</taxon>
        <taxon>Bacillaceae</taxon>
        <taxon>Aeribacillus</taxon>
    </lineage>
</organism>